<accession>A0A1X1XE86</accession>
<reference evidence="1 2" key="1">
    <citation type="submission" date="2016-01" db="EMBL/GenBank/DDBJ databases">
        <title>The new phylogeny of the genus Mycobacterium.</title>
        <authorList>
            <person name="Tarcisio F."/>
            <person name="Conor M."/>
            <person name="Antonella G."/>
            <person name="Elisabetta G."/>
            <person name="Giulia F.S."/>
            <person name="Sara T."/>
            <person name="Anna F."/>
            <person name="Clotilde B."/>
            <person name="Roberto B."/>
            <person name="Veronica D.S."/>
            <person name="Fabio R."/>
            <person name="Monica P."/>
            <person name="Olivier J."/>
            <person name="Enrico T."/>
            <person name="Nicola S."/>
        </authorList>
    </citation>
    <scope>NUCLEOTIDE SEQUENCE [LARGE SCALE GENOMIC DNA]</scope>
    <source>
        <strain evidence="1 2">DSM 45166</strain>
    </source>
</reference>
<sequence length="310" mass="34310">MTASRIEWTEVTWNPTTGCDRVSPGCDNCYALALAKRLKAMGSPKYQADGDPRTSGPGFGVTVHPSVIDEPLSWRVPRKVFVNSMSDIGHARIGRSALARIWAVMALTTRHQYQILTKRPRRLAQILSHTEFVGAVAREASDIIGSTPAHLGRWRLDVGGHRIAGDRRIGGGWTRTGTGEHAVWSPPWPLPNVWLGTSIESDEYCWRADVLRAAPAAVRFLSLEPLLGRLPSLDLAQIDWVIVGGESGPRHRPLQLSWVRDIRDRCVEQRIPFFFKQVGGVTAKAGGRMLDGRTWDNYPETGHLAEAVLS</sequence>
<dbReference type="RefSeq" id="WP_084024757.1">
    <property type="nucleotide sequence ID" value="NZ_LQPE01000168.1"/>
</dbReference>
<name>A0A1X1XE86_9MYCO</name>
<organism evidence="1 2">
    <name type="scientific">Mycobacterium kyorinense</name>
    <dbReference type="NCBI Taxonomy" id="487514"/>
    <lineage>
        <taxon>Bacteria</taxon>
        <taxon>Bacillati</taxon>
        <taxon>Actinomycetota</taxon>
        <taxon>Actinomycetes</taxon>
        <taxon>Mycobacteriales</taxon>
        <taxon>Mycobacteriaceae</taxon>
        <taxon>Mycobacterium</taxon>
    </lineage>
</organism>
<protein>
    <recommendedName>
        <fullName evidence="3">Phage Gp37/Gp68 family protein</fullName>
    </recommendedName>
</protein>
<dbReference type="InterPro" id="IPR011101">
    <property type="entry name" value="DUF5131"/>
</dbReference>
<evidence type="ECO:0000313" key="1">
    <source>
        <dbReference type="EMBL" id="ORV97217.1"/>
    </source>
</evidence>
<comment type="caution">
    <text evidence="1">The sequence shown here is derived from an EMBL/GenBank/DDBJ whole genome shotgun (WGS) entry which is preliminary data.</text>
</comment>
<proteinExistence type="predicted"/>
<dbReference type="OrthoDB" id="9787478at2"/>
<keyword evidence="2" id="KW-1185">Reference proteome</keyword>
<evidence type="ECO:0000313" key="2">
    <source>
        <dbReference type="Proteomes" id="UP000193487"/>
    </source>
</evidence>
<dbReference type="AlphaFoldDB" id="A0A1X1XE86"/>
<dbReference type="Pfam" id="PF07505">
    <property type="entry name" value="DUF5131"/>
    <property type="match status" value="1"/>
</dbReference>
<evidence type="ECO:0008006" key="3">
    <source>
        <dbReference type="Google" id="ProtNLM"/>
    </source>
</evidence>
<gene>
    <name evidence="1" type="ORF">AWC14_15360</name>
</gene>
<dbReference type="Proteomes" id="UP000193487">
    <property type="component" value="Unassembled WGS sequence"/>
</dbReference>
<dbReference type="EMBL" id="LQPE01000168">
    <property type="protein sequence ID" value="ORV97217.1"/>
    <property type="molecule type" value="Genomic_DNA"/>
</dbReference>